<comment type="caution">
    <text evidence="4">The sequence shown here is derived from an EMBL/GenBank/DDBJ whole genome shotgun (WGS) entry which is preliminary data.</text>
</comment>
<feature type="region of interest" description="Disordered" evidence="1">
    <location>
        <begin position="215"/>
        <end position="238"/>
    </location>
</feature>
<feature type="transmembrane region" description="Helical" evidence="2">
    <location>
        <begin position="28"/>
        <end position="50"/>
    </location>
</feature>
<protein>
    <submittedName>
        <fullName evidence="4">Tetratricopeptide repeat protein</fullName>
    </submittedName>
</protein>
<dbReference type="EMBL" id="JBHSWI010000001">
    <property type="protein sequence ID" value="MFC6646754.1"/>
    <property type="molecule type" value="Genomic_DNA"/>
</dbReference>
<reference evidence="5" key="1">
    <citation type="journal article" date="2019" name="Int. J. Syst. Evol. Microbiol.">
        <title>The Global Catalogue of Microorganisms (GCM) 10K type strain sequencing project: providing services to taxonomists for standard genome sequencing and annotation.</title>
        <authorList>
            <consortium name="The Broad Institute Genomics Platform"/>
            <consortium name="The Broad Institute Genome Sequencing Center for Infectious Disease"/>
            <person name="Wu L."/>
            <person name="Ma J."/>
        </authorList>
    </citation>
    <scope>NUCLEOTIDE SEQUENCE [LARGE SCALE GENOMIC DNA]</scope>
    <source>
        <strain evidence="5">CGMCC 1.16026</strain>
    </source>
</reference>
<sequence>MSNVSNQINSLETSLNNGLPIGESNRKALVATLIAVVVLVAVIAIGFTVFQKRTEAAQTAFGNAMSIYQTPIAQPGQQVPPGVKTYSDQKARAAEASSAFQAVADQYGMTKPGKLARYFQGVSLIEQGQNASAETTLKQASGSWNGDVAALAKLALAQLDQQTGRDADAIALYNELSTSKAATVPGGLAQIQLAELYESQGKPAEAKKIYAQLKDSDKDAKGNPGPAGQVAASRLAQK</sequence>
<evidence type="ECO:0000313" key="5">
    <source>
        <dbReference type="Proteomes" id="UP001596391"/>
    </source>
</evidence>
<proteinExistence type="predicted"/>
<dbReference type="RefSeq" id="WP_263370404.1">
    <property type="nucleotide sequence ID" value="NZ_JAGSYD010000001.1"/>
</dbReference>
<dbReference type="Proteomes" id="UP001596391">
    <property type="component" value="Unassembled WGS sequence"/>
</dbReference>
<evidence type="ECO:0000256" key="1">
    <source>
        <dbReference type="SAM" id="MobiDB-lite"/>
    </source>
</evidence>
<dbReference type="Pfam" id="PF09976">
    <property type="entry name" value="TPR_21"/>
    <property type="match status" value="1"/>
</dbReference>
<evidence type="ECO:0000259" key="3">
    <source>
        <dbReference type="Pfam" id="PF09976"/>
    </source>
</evidence>
<dbReference type="InterPro" id="IPR011990">
    <property type="entry name" value="TPR-like_helical_dom_sf"/>
</dbReference>
<keyword evidence="5" id="KW-1185">Reference proteome</keyword>
<organism evidence="4 5">
    <name type="scientific">Granulicella cerasi</name>
    <dbReference type="NCBI Taxonomy" id="741063"/>
    <lineage>
        <taxon>Bacteria</taxon>
        <taxon>Pseudomonadati</taxon>
        <taxon>Acidobacteriota</taxon>
        <taxon>Terriglobia</taxon>
        <taxon>Terriglobales</taxon>
        <taxon>Acidobacteriaceae</taxon>
        <taxon>Granulicella</taxon>
    </lineage>
</organism>
<feature type="domain" description="Ancillary SecYEG translocon subunit/Cell division coordinator CpoB TPR" evidence="3">
    <location>
        <begin position="32"/>
        <end position="215"/>
    </location>
</feature>
<evidence type="ECO:0000313" key="4">
    <source>
        <dbReference type="EMBL" id="MFC6646754.1"/>
    </source>
</evidence>
<accession>A0ABW1ZBB6</accession>
<dbReference type="Gene3D" id="1.25.40.10">
    <property type="entry name" value="Tetratricopeptide repeat domain"/>
    <property type="match status" value="1"/>
</dbReference>
<dbReference type="SUPFAM" id="SSF48452">
    <property type="entry name" value="TPR-like"/>
    <property type="match status" value="1"/>
</dbReference>
<dbReference type="InterPro" id="IPR018704">
    <property type="entry name" value="SecYEG/CpoB_TPR"/>
</dbReference>
<gene>
    <name evidence="4" type="ORF">ACFQBQ_14400</name>
</gene>
<keyword evidence="2" id="KW-0472">Membrane</keyword>
<keyword evidence="2" id="KW-0812">Transmembrane</keyword>
<keyword evidence="2" id="KW-1133">Transmembrane helix</keyword>
<name>A0ABW1ZBB6_9BACT</name>
<evidence type="ECO:0000256" key="2">
    <source>
        <dbReference type="SAM" id="Phobius"/>
    </source>
</evidence>